<sequence>MKLGIVALGAVLVLTACGDAQGTAQQATGNQGKKVVAATAWEGALAKAAGAGEVKVIVPASVVHAADYEPKPSDLVAVSEADVVLYAEFEGFAGKLKEAAGGDARVEAVVLDNKPDVVRSEVRKLAALLDTKQAAEEWIAKFDRKISELSVRSKGKVVSQAFVTYMAEITGLEVVGTFGPQPITPAQVADLAAKEPALVLDNAHMPTSGGVLPDTGAKQVEIVNYPGADLDLLSVYTTNADRITAALG</sequence>
<dbReference type="Pfam" id="PF01297">
    <property type="entry name" value="ZnuA"/>
    <property type="match status" value="1"/>
</dbReference>
<dbReference type="Gene3D" id="3.40.50.1980">
    <property type="entry name" value="Nitrogenase molybdenum iron protein domain"/>
    <property type="match status" value="1"/>
</dbReference>
<comment type="subcellular location">
    <subcellularLocation>
        <location evidence="1">Cell envelope</location>
    </subcellularLocation>
</comment>
<dbReference type="PANTHER" id="PTHR42953">
    <property type="entry name" value="HIGH-AFFINITY ZINC UPTAKE SYSTEM PROTEIN ZNUA-RELATED"/>
    <property type="match status" value="1"/>
</dbReference>
<reference evidence="6 7" key="1">
    <citation type="submission" date="2022-06" db="EMBL/GenBank/DDBJ databases">
        <title>Genomic Encyclopedia of Archaeal and Bacterial Type Strains, Phase II (KMG-II): from individual species to whole genera.</title>
        <authorList>
            <person name="Goeker M."/>
        </authorList>
    </citation>
    <scope>NUCLEOTIDE SEQUENCE [LARGE SCALE GENOMIC DNA]</scope>
    <source>
        <strain evidence="6 7">DSM 44255</strain>
    </source>
</reference>
<evidence type="ECO:0000256" key="5">
    <source>
        <dbReference type="SAM" id="SignalP"/>
    </source>
</evidence>
<evidence type="ECO:0000313" key="6">
    <source>
        <dbReference type="EMBL" id="MCP2268135.1"/>
    </source>
</evidence>
<evidence type="ECO:0000256" key="4">
    <source>
        <dbReference type="ARBA" id="ARBA00022729"/>
    </source>
</evidence>
<dbReference type="InterPro" id="IPR050492">
    <property type="entry name" value="Bact_metal-bind_prot9"/>
</dbReference>
<organism evidence="6 7">
    <name type="scientific">Actinokineospora diospyrosa</name>
    <dbReference type="NCBI Taxonomy" id="103728"/>
    <lineage>
        <taxon>Bacteria</taxon>
        <taxon>Bacillati</taxon>
        <taxon>Actinomycetota</taxon>
        <taxon>Actinomycetes</taxon>
        <taxon>Pseudonocardiales</taxon>
        <taxon>Pseudonocardiaceae</taxon>
        <taxon>Actinokineospora</taxon>
    </lineage>
</organism>
<comment type="caution">
    <text evidence="6">The sequence shown here is derived from an EMBL/GenBank/DDBJ whole genome shotgun (WGS) entry which is preliminary data.</text>
</comment>
<evidence type="ECO:0000313" key="7">
    <source>
        <dbReference type="Proteomes" id="UP001205185"/>
    </source>
</evidence>
<gene>
    <name evidence="6" type="ORF">LV75_000621</name>
</gene>
<dbReference type="PANTHER" id="PTHR42953:SF1">
    <property type="entry name" value="METAL-BINDING PROTEIN HI_0362-RELATED"/>
    <property type="match status" value="1"/>
</dbReference>
<dbReference type="SUPFAM" id="SSF53807">
    <property type="entry name" value="Helical backbone' metal receptor"/>
    <property type="match status" value="1"/>
</dbReference>
<keyword evidence="7" id="KW-1185">Reference proteome</keyword>
<feature type="chain" id="PRO_5046585004" evidence="5">
    <location>
        <begin position="23"/>
        <end position="248"/>
    </location>
</feature>
<accession>A0ABT1I678</accession>
<dbReference type="InterPro" id="IPR006127">
    <property type="entry name" value="ZnuA-like"/>
</dbReference>
<protein>
    <submittedName>
        <fullName evidence="6">Zinc transport system substrate-binding protein</fullName>
    </submittedName>
</protein>
<dbReference type="EMBL" id="JAMTCO010000002">
    <property type="protein sequence ID" value="MCP2268135.1"/>
    <property type="molecule type" value="Genomic_DNA"/>
</dbReference>
<evidence type="ECO:0000256" key="1">
    <source>
        <dbReference type="ARBA" id="ARBA00004196"/>
    </source>
</evidence>
<keyword evidence="3" id="KW-0479">Metal-binding</keyword>
<proteinExistence type="predicted"/>
<dbReference type="Proteomes" id="UP001205185">
    <property type="component" value="Unassembled WGS sequence"/>
</dbReference>
<feature type="signal peptide" evidence="5">
    <location>
        <begin position="1"/>
        <end position="22"/>
    </location>
</feature>
<keyword evidence="2" id="KW-0813">Transport</keyword>
<keyword evidence="4 5" id="KW-0732">Signal</keyword>
<dbReference type="PROSITE" id="PS51257">
    <property type="entry name" value="PROKAR_LIPOPROTEIN"/>
    <property type="match status" value="1"/>
</dbReference>
<name>A0ABT1I678_9PSEU</name>
<dbReference type="RefSeq" id="WP_253885078.1">
    <property type="nucleotide sequence ID" value="NZ_BAAAVB010000006.1"/>
</dbReference>
<evidence type="ECO:0000256" key="2">
    <source>
        <dbReference type="ARBA" id="ARBA00022448"/>
    </source>
</evidence>
<evidence type="ECO:0000256" key="3">
    <source>
        <dbReference type="ARBA" id="ARBA00022723"/>
    </source>
</evidence>